<proteinExistence type="predicted"/>
<protein>
    <recommendedName>
        <fullName evidence="1">HTH marR-type domain-containing protein</fullName>
    </recommendedName>
</protein>
<reference evidence="4 5" key="1">
    <citation type="journal article" date="2016" name="Front. Microbiol.">
        <title>Genomic Resource of Rice Seed Associated Bacteria.</title>
        <authorList>
            <person name="Midha S."/>
            <person name="Bansal K."/>
            <person name="Sharma S."/>
            <person name="Kumar N."/>
            <person name="Patil P.P."/>
            <person name="Chaudhry V."/>
            <person name="Patil P.B."/>
        </authorList>
    </citation>
    <scope>NUCLEOTIDE SEQUENCE [LARGE SCALE GENOMIC DNA]</scope>
    <source>
        <strain evidence="2 5">NS263</strain>
        <strain evidence="3 4">NS359</strain>
    </source>
</reference>
<accession>A0A147DUW4</accession>
<feature type="domain" description="HTH marR-type" evidence="1">
    <location>
        <begin position="22"/>
        <end position="158"/>
    </location>
</feature>
<dbReference type="Gene3D" id="1.10.10.10">
    <property type="entry name" value="Winged helix-like DNA-binding domain superfamily/Winged helix DNA-binding domain"/>
    <property type="match status" value="1"/>
</dbReference>
<gene>
    <name evidence="2" type="ORF">NS263_06885</name>
    <name evidence="3" type="ORF">NS359_01285</name>
</gene>
<dbReference type="InterPro" id="IPR000835">
    <property type="entry name" value="HTH_MarR-typ"/>
</dbReference>
<dbReference type="RefSeq" id="WP_058728534.1">
    <property type="nucleotide sequence ID" value="NZ_LDRB01000027.1"/>
</dbReference>
<evidence type="ECO:0000259" key="1">
    <source>
        <dbReference type="PROSITE" id="PS50995"/>
    </source>
</evidence>
<dbReference type="PATRIC" id="fig|465820.3.peg.1281"/>
<dbReference type="InterPro" id="IPR039422">
    <property type="entry name" value="MarR/SlyA-like"/>
</dbReference>
<dbReference type="Proteomes" id="UP000078335">
    <property type="component" value="Unassembled WGS sequence"/>
</dbReference>
<dbReference type="STRING" id="465820.NS263_06885"/>
<dbReference type="EMBL" id="LDRC01000007">
    <property type="protein sequence ID" value="KTR54034.1"/>
    <property type="molecule type" value="Genomic_DNA"/>
</dbReference>
<dbReference type="Pfam" id="PF12802">
    <property type="entry name" value="MarR_2"/>
    <property type="match status" value="1"/>
</dbReference>
<evidence type="ECO:0000313" key="3">
    <source>
        <dbReference type="EMBL" id="KTR54034.1"/>
    </source>
</evidence>
<evidence type="ECO:0000313" key="5">
    <source>
        <dbReference type="Proteomes" id="UP000078335"/>
    </source>
</evidence>
<dbReference type="Proteomes" id="UP000072763">
    <property type="component" value="Unassembled WGS sequence"/>
</dbReference>
<dbReference type="GO" id="GO:0003700">
    <property type="term" value="F:DNA-binding transcription factor activity"/>
    <property type="evidence" value="ECO:0007669"/>
    <property type="project" value="InterPro"/>
</dbReference>
<comment type="caution">
    <text evidence="3">The sequence shown here is derived from an EMBL/GenBank/DDBJ whole genome shotgun (WGS) entry which is preliminary data.</text>
</comment>
<dbReference type="OrthoDB" id="162531at2"/>
<dbReference type="GO" id="GO:0006950">
    <property type="term" value="P:response to stress"/>
    <property type="evidence" value="ECO:0007669"/>
    <property type="project" value="TreeGrafter"/>
</dbReference>
<dbReference type="InterPro" id="IPR036390">
    <property type="entry name" value="WH_DNA-bd_sf"/>
</dbReference>
<sequence>MTTEVTNTTTGFWYGTGSRVDAVDVLNALRRYRSAESAAQRRAREALGIGENALLALRILLDAESEGRSVNAKELADRLEITPASTSALVDRLVRSGHVERHADPHDRRGVILTASGGSMRQVLQVIDQLDTRAIEVAEHLPQQDMGVVVAFLEEMARVVDHEDDETVTERSA</sequence>
<dbReference type="SUPFAM" id="SSF46785">
    <property type="entry name" value="Winged helix' DNA-binding domain"/>
    <property type="match status" value="1"/>
</dbReference>
<dbReference type="EMBL" id="LDRB01000027">
    <property type="protein sequence ID" value="KTR40768.1"/>
    <property type="molecule type" value="Genomic_DNA"/>
</dbReference>
<dbReference type="SMART" id="SM00347">
    <property type="entry name" value="HTH_MARR"/>
    <property type="match status" value="1"/>
</dbReference>
<dbReference type="PANTHER" id="PTHR33164">
    <property type="entry name" value="TRANSCRIPTIONAL REGULATOR, MARR FAMILY"/>
    <property type="match status" value="1"/>
</dbReference>
<evidence type="ECO:0000313" key="4">
    <source>
        <dbReference type="Proteomes" id="UP000072763"/>
    </source>
</evidence>
<organism evidence="3 4">
    <name type="scientific">Curtobacterium oceanosedimentum</name>
    <dbReference type="NCBI Taxonomy" id="465820"/>
    <lineage>
        <taxon>Bacteria</taxon>
        <taxon>Bacillati</taxon>
        <taxon>Actinomycetota</taxon>
        <taxon>Actinomycetes</taxon>
        <taxon>Micrococcales</taxon>
        <taxon>Microbacteriaceae</taxon>
        <taxon>Curtobacterium</taxon>
    </lineage>
</organism>
<keyword evidence="5" id="KW-1185">Reference proteome</keyword>
<name>A0A147DUW4_9MICO</name>
<dbReference type="PANTHER" id="PTHR33164:SF99">
    <property type="entry name" value="MARR FAMILY REGULATORY PROTEIN"/>
    <property type="match status" value="1"/>
</dbReference>
<evidence type="ECO:0000313" key="2">
    <source>
        <dbReference type="EMBL" id="KTR40768.1"/>
    </source>
</evidence>
<dbReference type="InterPro" id="IPR036388">
    <property type="entry name" value="WH-like_DNA-bd_sf"/>
</dbReference>
<dbReference type="AlphaFoldDB" id="A0A147DUW4"/>
<dbReference type="PROSITE" id="PS50995">
    <property type="entry name" value="HTH_MARR_2"/>
    <property type="match status" value="1"/>
</dbReference>